<keyword evidence="2" id="KW-1133">Transmembrane helix</keyword>
<feature type="region of interest" description="Disordered" evidence="1">
    <location>
        <begin position="158"/>
        <end position="179"/>
    </location>
</feature>
<evidence type="ECO:0008006" key="6">
    <source>
        <dbReference type="Google" id="ProtNLM"/>
    </source>
</evidence>
<evidence type="ECO:0000256" key="1">
    <source>
        <dbReference type="SAM" id="MobiDB-lite"/>
    </source>
</evidence>
<keyword evidence="5" id="KW-1185">Reference proteome</keyword>
<sequence length="179" mass="18844">MLLFLVILQLLVGVLDAYSDCTYYYSYGYNQVGSSCTYYSNSYYYTYYRRVYSISAPIIVVIALGALVGLGIFITILVCVCCRRGRRSTGVVVSGNIAQPTTGYIYPTNPNAGAVSYPGGNPPAAGYYGGNPVPTGYNAGNAAPAGYYGGNAAPAGNYGDNQPINTGPKPPPYDSAVPS</sequence>
<gene>
    <name evidence="4" type="ORF">MEDL_54905</name>
</gene>
<dbReference type="AlphaFoldDB" id="A0A8S3UNJ4"/>
<dbReference type="EMBL" id="CAJPWZ010002682">
    <property type="protein sequence ID" value="CAG2242745.1"/>
    <property type="molecule type" value="Genomic_DNA"/>
</dbReference>
<protein>
    <recommendedName>
        <fullName evidence="6">Cysteine and tyrosine-rich protein 1</fullName>
    </recommendedName>
</protein>
<feature type="transmembrane region" description="Helical" evidence="2">
    <location>
        <begin position="54"/>
        <end position="80"/>
    </location>
</feature>
<comment type="caution">
    <text evidence="4">The sequence shown here is derived from an EMBL/GenBank/DDBJ whole genome shotgun (WGS) entry which is preliminary data.</text>
</comment>
<name>A0A8S3UNJ4_MYTED</name>
<keyword evidence="2" id="KW-0472">Membrane</keyword>
<evidence type="ECO:0000256" key="3">
    <source>
        <dbReference type="SAM" id="SignalP"/>
    </source>
</evidence>
<keyword evidence="2" id="KW-0812">Transmembrane</keyword>
<accession>A0A8S3UNJ4</accession>
<organism evidence="4 5">
    <name type="scientific">Mytilus edulis</name>
    <name type="common">Blue mussel</name>
    <dbReference type="NCBI Taxonomy" id="6550"/>
    <lineage>
        <taxon>Eukaryota</taxon>
        <taxon>Metazoa</taxon>
        <taxon>Spiralia</taxon>
        <taxon>Lophotrochozoa</taxon>
        <taxon>Mollusca</taxon>
        <taxon>Bivalvia</taxon>
        <taxon>Autobranchia</taxon>
        <taxon>Pteriomorphia</taxon>
        <taxon>Mytilida</taxon>
        <taxon>Mytiloidea</taxon>
        <taxon>Mytilidae</taxon>
        <taxon>Mytilinae</taxon>
        <taxon>Mytilus</taxon>
    </lineage>
</organism>
<evidence type="ECO:0000256" key="2">
    <source>
        <dbReference type="SAM" id="Phobius"/>
    </source>
</evidence>
<keyword evidence="3" id="KW-0732">Signal</keyword>
<evidence type="ECO:0000313" key="4">
    <source>
        <dbReference type="EMBL" id="CAG2242745.1"/>
    </source>
</evidence>
<proteinExistence type="predicted"/>
<feature type="signal peptide" evidence="3">
    <location>
        <begin position="1"/>
        <end position="17"/>
    </location>
</feature>
<feature type="chain" id="PRO_5035829849" description="Cysteine and tyrosine-rich protein 1" evidence="3">
    <location>
        <begin position="18"/>
        <end position="179"/>
    </location>
</feature>
<reference evidence="4" key="1">
    <citation type="submission" date="2021-03" db="EMBL/GenBank/DDBJ databases">
        <authorList>
            <person name="Bekaert M."/>
        </authorList>
    </citation>
    <scope>NUCLEOTIDE SEQUENCE</scope>
</reference>
<dbReference type="Proteomes" id="UP000683360">
    <property type="component" value="Unassembled WGS sequence"/>
</dbReference>
<evidence type="ECO:0000313" key="5">
    <source>
        <dbReference type="Proteomes" id="UP000683360"/>
    </source>
</evidence>